<evidence type="ECO:0000313" key="2">
    <source>
        <dbReference type="Proteomes" id="UP000294530"/>
    </source>
</evidence>
<dbReference type="Proteomes" id="UP000294530">
    <property type="component" value="Unassembled WGS sequence"/>
</dbReference>
<name>A0A976IIN1_BRELC</name>
<dbReference type="GeneID" id="94348322"/>
<sequence length="102" mass="11595">MQCELASIQYLQDGARMLMAATYIELGMPYLPMRHGSPNPVMFNEFCAFFVLAEHAKSNEYSKEEPKLTQTIISANDISLQRKPVVRVADVEEEKNELQADI</sequence>
<proteinExistence type="predicted"/>
<accession>A0A976IIN1</accession>
<dbReference type="RefSeq" id="XP_067822011.1">
    <property type="nucleotide sequence ID" value="XM_067962651.1"/>
</dbReference>
<protein>
    <submittedName>
        <fullName evidence="1">Uncharacterized protein</fullName>
    </submittedName>
</protein>
<dbReference type="AlphaFoldDB" id="A0A976IIN1"/>
<evidence type="ECO:0000313" key="1">
    <source>
        <dbReference type="EMBL" id="TDH72512.1"/>
    </source>
</evidence>
<dbReference type="EMBL" id="SHOA02000003">
    <property type="protein sequence ID" value="TDH72512.1"/>
    <property type="molecule type" value="Genomic_DNA"/>
</dbReference>
<keyword evidence="2" id="KW-1185">Reference proteome</keyword>
<organism evidence="1 2">
    <name type="scientific">Bremia lactucae</name>
    <name type="common">Lettuce downy mildew</name>
    <dbReference type="NCBI Taxonomy" id="4779"/>
    <lineage>
        <taxon>Eukaryota</taxon>
        <taxon>Sar</taxon>
        <taxon>Stramenopiles</taxon>
        <taxon>Oomycota</taxon>
        <taxon>Peronosporomycetes</taxon>
        <taxon>Peronosporales</taxon>
        <taxon>Peronosporaceae</taxon>
        <taxon>Bremia</taxon>
    </lineage>
</organism>
<comment type="caution">
    <text evidence="1">The sequence shown here is derived from an EMBL/GenBank/DDBJ whole genome shotgun (WGS) entry which is preliminary data.</text>
</comment>
<dbReference type="KEGG" id="blac:94348322"/>
<reference evidence="1 2" key="1">
    <citation type="journal article" date="2021" name="Genome Biol.">
        <title>AFLAP: assembly-free linkage analysis pipeline using k-mers from genome sequencing data.</title>
        <authorList>
            <person name="Fletcher K."/>
            <person name="Zhang L."/>
            <person name="Gil J."/>
            <person name="Han R."/>
            <person name="Cavanaugh K."/>
            <person name="Michelmore R."/>
        </authorList>
    </citation>
    <scope>NUCLEOTIDE SEQUENCE [LARGE SCALE GENOMIC DNA]</scope>
    <source>
        <strain evidence="1 2">SF5</strain>
    </source>
</reference>
<gene>
    <name evidence="1" type="ORF">CCR75_004565</name>
</gene>